<dbReference type="GO" id="GO:0000723">
    <property type="term" value="P:telomere maintenance"/>
    <property type="evidence" value="ECO:0007669"/>
    <property type="project" value="TreeGrafter"/>
</dbReference>
<dbReference type="VEuPathDB" id="FungiDB:CJJ09_001004"/>
<dbReference type="GO" id="GO:0031573">
    <property type="term" value="P:mitotic intra-S DNA damage checkpoint signaling"/>
    <property type="evidence" value="ECO:0007669"/>
    <property type="project" value="TreeGrafter"/>
</dbReference>
<dbReference type="InterPro" id="IPR016580">
    <property type="entry name" value="HUS1"/>
</dbReference>
<gene>
    <name evidence="5" type="ORF">QG37_05252</name>
</gene>
<name>A0A0L0NVI0_CANAR</name>
<dbReference type="AlphaFoldDB" id="A0A0L0NVI0"/>
<reference evidence="6" key="1">
    <citation type="journal article" date="2015" name="BMC Genomics">
        <title>Draft genome of a commonly misdiagnosed multidrug resistant pathogen Candida auris.</title>
        <authorList>
            <person name="Chatterjee S."/>
            <person name="Alampalli S.V."/>
            <person name="Nageshan R.K."/>
            <person name="Chettiar S.T."/>
            <person name="Joshi S."/>
            <person name="Tatu U.S."/>
        </authorList>
    </citation>
    <scope>NUCLEOTIDE SEQUENCE [LARGE SCALE GENOMIC DNA]</scope>
    <source>
        <strain evidence="6">6684</strain>
    </source>
</reference>
<dbReference type="GO" id="GO:0030896">
    <property type="term" value="C:checkpoint clamp complex"/>
    <property type="evidence" value="ECO:0007669"/>
    <property type="project" value="InterPro"/>
</dbReference>
<dbReference type="PIRSF" id="PIRSF011312">
    <property type="entry name" value="Cell_cycle_HUS1"/>
    <property type="match status" value="1"/>
</dbReference>
<dbReference type="Gene3D" id="3.70.10.10">
    <property type="match status" value="1"/>
</dbReference>
<dbReference type="EMBL" id="LGST01000037">
    <property type="protein sequence ID" value="KND98018.1"/>
    <property type="molecule type" value="Genomic_DNA"/>
</dbReference>
<dbReference type="GO" id="GO:0000724">
    <property type="term" value="P:double-strand break repair via homologous recombination"/>
    <property type="evidence" value="ECO:0007669"/>
    <property type="project" value="TreeGrafter"/>
</dbReference>
<comment type="caution">
    <text evidence="5">The sequence shown here is derived from an EMBL/GenBank/DDBJ whole genome shotgun (WGS) entry which is preliminary data.</text>
</comment>
<comment type="similarity">
    <text evidence="2 4">Belongs to the HUS1 family.</text>
</comment>
<dbReference type="InterPro" id="IPR007150">
    <property type="entry name" value="HUS1/Mec3"/>
</dbReference>
<dbReference type="GO" id="GO:0005730">
    <property type="term" value="C:nucleolus"/>
    <property type="evidence" value="ECO:0007669"/>
    <property type="project" value="InterPro"/>
</dbReference>
<protein>
    <recommendedName>
        <fullName evidence="4">Checkpoint protein</fullName>
    </recommendedName>
</protein>
<dbReference type="Pfam" id="PF04005">
    <property type="entry name" value="Hus1"/>
    <property type="match status" value="1"/>
</dbReference>
<organism evidence="5 6">
    <name type="scientific">Candidozyma auris</name>
    <name type="common">Yeast</name>
    <name type="synonym">Candida auris</name>
    <dbReference type="NCBI Taxonomy" id="498019"/>
    <lineage>
        <taxon>Eukaryota</taxon>
        <taxon>Fungi</taxon>
        <taxon>Dikarya</taxon>
        <taxon>Ascomycota</taxon>
        <taxon>Saccharomycotina</taxon>
        <taxon>Pichiomycetes</taxon>
        <taxon>Metschnikowiaceae</taxon>
        <taxon>Candidozyma</taxon>
    </lineage>
</organism>
<keyword evidence="3" id="KW-0539">Nucleus</keyword>
<dbReference type="VEuPathDB" id="FungiDB:CJJ07_005307"/>
<dbReference type="VEuPathDB" id="FungiDB:QG37_05252"/>
<dbReference type="GO" id="GO:0035861">
    <property type="term" value="C:site of double-strand break"/>
    <property type="evidence" value="ECO:0007669"/>
    <property type="project" value="TreeGrafter"/>
</dbReference>
<dbReference type="VEuPathDB" id="FungiDB:CJI97_003175"/>
<evidence type="ECO:0000256" key="1">
    <source>
        <dbReference type="ARBA" id="ARBA00004123"/>
    </source>
</evidence>
<dbReference type="GO" id="GO:0006289">
    <property type="term" value="P:nucleotide-excision repair"/>
    <property type="evidence" value="ECO:0007669"/>
    <property type="project" value="TreeGrafter"/>
</dbReference>
<dbReference type="GO" id="GO:0033314">
    <property type="term" value="P:mitotic DNA replication checkpoint signaling"/>
    <property type="evidence" value="ECO:0007669"/>
    <property type="project" value="TreeGrafter"/>
</dbReference>
<comment type="subcellular location">
    <subcellularLocation>
        <location evidence="1">Nucleus</location>
    </subcellularLocation>
</comment>
<sequence>MKLKLRTQSTETLRICFSQISNLRKFVVLRFSPEQLLAILIKDTSLNQEPQVWCKFRMLAIFNEIEVQSLRNDVVLLEINIDLFLQTLKHFEKANSQDLSIRLQRKDASVDGANTGGSRAASLALYYSEVTASANTVNHTFRIPVKILKGSTEILHEPELPKVDLMMRLPNEFSSTYKRLDKFKKNLAGDLVTIKASGKRGGYLGFVLHEEGKYRVTIRWNDKLVVHKPKVSSLDTDSLRAQALAEREEPVDEDDELEDTEIVVKLKDWKMASKIVSTCKTIIFLICHKEACVLHCLLDDTDDVEVLYFISGVKIRDMED</sequence>
<dbReference type="GO" id="GO:0044778">
    <property type="term" value="P:meiotic DNA integrity checkpoint signaling"/>
    <property type="evidence" value="ECO:0007669"/>
    <property type="project" value="TreeGrafter"/>
</dbReference>
<evidence type="ECO:0000256" key="3">
    <source>
        <dbReference type="ARBA" id="ARBA00023242"/>
    </source>
</evidence>
<dbReference type="Proteomes" id="UP000037122">
    <property type="component" value="Unassembled WGS sequence"/>
</dbReference>
<proteinExistence type="inferred from homology"/>
<accession>A0A0L0NVI0</accession>
<dbReference type="VEuPathDB" id="FungiDB:CJI96_0001637"/>
<dbReference type="PANTHER" id="PTHR12900:SF0">
    <property type="entry name" value="CHECKPOINT PROTEIN"/>
    <property type="match status" value="1"/>
</dbReference>
<dbReference type="PANTHER" id="PTHR12900">
    <property type="entry name" value="MITOTIC AND DNA DAMAGE CHECKPOINT PROTEIN HUS1"/>
    <property type="match status" value="1"/>
</dbReference>
<dbReference type="VEuPathDB" id="FungiDB:B9J08_003102"/>
<evidence type="ECO:0000313" key="6">
    <source>
        <dbReference type="Proteomes" id="UP000037122"/>
    </source>
</evidence>
<evidence type="ECO:0000256" key="2">
    <source>
        <dbReference type="ARBA" id="ARBA00005563"/>
    </source>
</evidence>
<evidence type="ECO:0000256" key="4">
    <source>
        <dbReference type="PIRNR" id="PIRNR011312"/>
    </source>
</evidence>
<evidence type="ECO:0000313" key="5">
    <source>
        <dbReference type="EMBL" id="KND98018.1"/>
    </source>
</evidence>